<keyword evidence="4" id="KW-0547">Nucleotide-binding</keyword>
<evidence type="ECO:0000256" key="3">
    <source>
        <dbReference type="ARBA" id="ARBA00012895"/>
    </source>
</evidence>
<evidence type="ECO:0000313" key="11">
    <source>
        <dbReference type="Proteomes" id="UP000317036"/>
    </source>
</evidence>
<gene>
    <name evidence="10" type="ORF">FPZ49_07295</name>
</gene>
<dbReference type="CDD" id="cd00090">
    <property type="entry name" value="HTH_ARSR"/>
    <property type="match status" value="1"/>
</dbReference>
<evidence type="ECO:0000256" key="6">
    <source>
        <dbReference type="ARBA" id="ARBA00023029"/>
    </source>
</evidence>
<dbReference type="PRINTS" id="PR00418">
    <property type="entry name" value="TPI2FAMILY"/>
</dbReference>
<dbReference type="GO" id="GO:0005524">
    <property type="term" value="F:ATP binding"/>
    <property type="evidence" value="ECO:0007669"/>
    <property type="project" value="UniProtKB-KW"/>
</dbReference>
<keyword evidence="11" id="KW-1185">Reference proteome</keyword>
<dbReference type="PANTHER" id="PTHR45866:SF1">
    <property type="entry name" value="DNA GYRASE SUBUNIT B, MITOCHONDRIAL"/>
    <property type="match status" value="1"/>
</dbReference>
<evidence type="ECO:0000256" key="8">
    <source>
        <dbReference type="ARBA" id="ARBA00023235"/>
    </source>
</evidence>
<dbReference type="OrthoDB" id="4479164at2"/>
<sequence>MSRDYGAEIDRINLQMQELLKALEISAVERGRTDLPKVKPLETRTPIAGKQGAVYYSGQIDSGEQMFRWAPQERELAALIAQNHEKAAKVLSALGHKQRLEIMTAVLHEPLTGTELVERLQMGTTGQLYHHMKALLGADLLQQEDRGGRYSLPKDRILPIMLLLAAVSDLQDTCDYMDMTEVRAQAGRYLGTDTGEGYDTYQLLWAVVENSILEHKAGFCSEIWIYLHDDGSMTVADNGRGIPVQTIPQTEKSMVQAVLTDLNRTIAPFTAPGAEKGINIAVINALSRKLSVEIRRDGAIYRQEYKNGVPQTGLNKVGATSETGTSVTLLPDPELFGTRMNREVLEAKVAEFMSHYEGLRVTLS</sequence>
<evidence type="ECO:0000256" key="1">
    <source>
        <dbReference type="ARBA" id="ARBA00000185"/>
    </source>
</evidence>
<reference evidence="10 11" key="1">
    <citation type="submission" date="2019-07" db="EMBL/GenBank/DDBJ databases">
        <authorList>
            <person name="Kim J."/>
        </authorList>
    </citation>
    <scope>NUCLEOTIDE SEQUENCE [LARGE SCALE GENOMIC DNA]</scope>
    <source>
        <strain evidence="10 11">JC52</strain>
    </source>
</reference>
<dbReference type="Proteomes" id="UP000317036">
    <property type="component" value="Unassembled WGS sequence"/>
</dbReference>
<dbReference type="GO" id="GO:0003677">
    <property type="term" value="F:DNA binding"/>
    <property type="evidence" value="ECO:0007669"/>
    <property type="project" value="UniProtKB-KW"/>
</dbReference>
<evidence type="ECO:0000256" key="4">
    <source>
        <dbReference type="ARBA" id="ARBA00022741"/>
    </source>
</evidence>
<organism evidence="10 11">
    <name type="scientific">Paenibacillus cremeus</name>
    <dbReference type="NCBI Taxonomy" id="2163881"/>
    <lineage>
        <taxon>Bacteria</taxon>
        <taxon>Bacillati</taxon>
        <taxon>Bacillota</taxon>
        <taxon>Bacilli</taxon>
        <taxon>Bacillales</taxon>
        <taxon>Paenibacillaceae</taxon>
        <taxon>Paenibacillus</taxon>
    </lineage>
</organism>
<proteinExistence type="inferred from homology"/>
<dbReference type="SMART" id="SM00418">
    <property type="entry name" value="HTH_ARSR"/>
    <property type="match status" value="1"/>
</dbReference>
<dbReference type="AlphaFoldDB" id="A0A559KEJ5"/>
<dbReference type="Gene3D" id="3.30.565.10">
    <property type="entry name" value="Histidine kinase-like ATPase, C-terminal domain"/>
    <property type="match status" value="1"/>
</dbReference>
<dbReference type="InterPro" id="IPR001845">
    <property type="entry name" value="HTH_ArsR_DNA-bd_dom"/>
</dbReference>
<dbReference type="PANTHER" id="PTHR45866">
    <property type="entry name" value="DNA GYRASE/TOPOISOMERASE SUBUNIT B"/>
    <property type="match status" value="1"/>
</dbReference>
<dbReference type="SUPFAM" id="SSF55874">
    <property type="entry name" value="ATPase domain of HSP90 chaperone/DNA topoisomerase II/histidine kinase"/>
    <property type="match status" value="1"/>
</dbReference>
<dbReference type="EMBL" id="VNJI01000007">
    <property type="protein sequence ID" value="TVY10533.1"/>
    <property type="molecule type" value="Genomic_DNA"/>
</dbReference>
<dbReference type="InterPro" id="IPR003594">
    <property type="entry name" value="HATPase_dom"/>
</dbReference>
<keyword evidence="8" id="KW-0413">Isomerase</keyword>
<comment type="similarity">
    <text evidence="2">Belongs to the type II topoisomerase GyrB family.</text>
</comment>
<feature type="domain" description="HTH arsR-type" evidence="9">
    <location>
        <begin position="89"/>
        <end position="166"/>
    </location>
</feature>
<dbReference type="InterPro" id="IPR036390">
    <property type="entry name" value="WH_DNA-bd_sf"/>
</dbReference>
<keyword evidence="7" id="KW-0238">DNA-binding</keyword>
<keyword evidence="6" id="KW-0799">Topoisomerase</keyword>
<accession>A0A559KEJ5</accession>
<keyword evidence="5" id="KW-0067">ATP-binding</keyword>
<dbReference type="RefSeq" id="WP_144845041.1">
    <property type="nucleotide sequence ID" value="NZ_VNJI01000007.1"/>
</dbReference>
<dbReference type="Pfam" id="PF02518">
    <property type="entry name" value="HATPase_c"/>
    <property type="match status" value="1"/>
</dbReference>
<protein>
    <recommendedName>
        <fullName evidence="3">DNA topoisomerase (ATP-hydrolyzing)</fullName>
        <ecNumber evidence="3">5.6.2.2</ecNumber>
    </recommendedName>
</protein>
<dbReference type="GO" id="GO:0003700">
    <property type="term" value="F:DNA-binding transcription factor activity"/>
    <property type="evidence" value="ECO:0007669"/>
    <property type="project" value="InterPro"/>
</dbReference>
<evidence type="ECO:0000256" key="7">
    <source>
        <dbReference type="ARBA" id="ARBA00023125"/>
    </source>
</evidence>
<dbReference type="Gene3D" id="1.10.10.10">
    <property type="entry name" value="Winged helix-like DNA-binding domain superfamily/Winged helix DNA-binding domain"/>
    <property type="match status" value="1"/>
</dbReference>
<evidence type="ECO:0000313" key="10">
    <source>
        <dbReference type="EMBL" id="TVY10533.1"/>
    </source>
</evidence>
<dbReference type="SUPFAM" id="SSF46785">
    <property type="entry name" value="Winged helix' DNA-binding domain"/>
    <property type="match status" value="1"/>
</dbReference>
<comment type="catalytic activity">
    <reaction evidence="1">
        <text>ATP-dependent breakage, passage and rejoining of double-stranded DNA.</text>
        <dbReference type="EC" id="5.6.2.2"/>
    </reaction>
</comment>
<dbReference type="InterPro" id="IPR036890">
    <property type="entry name" value="HATPase_C_sf"/>
</dbReference>
<name>A0A559KEJ5_9BACL</name>
<comment type="caution">
    <text evidence="10">The sequence shown here is derived from an EMBL/GenBank/DDBJ whole genome shotgun (WGS) entry which is preliminary data.</text>
</comment>
<dbReference type="GO" id="GO:0003918">
    <property type="term" value="F:DNA topoisomerase type II (double strand cut, ATP-hydrolyzing) activity"/>
    <property type="evidence" value="ECO:0007669"/>
    <property type="project" value="UniProtKB-EC"/>
</dbReference>
<dbReference type="InterPro" id="IPR036388">
    <property type="entry name" value="WH-like_DNA-bd_sf"/>
</dbReference>
<dbReference type="EC" id="5.6.2.2" evidence="3"/>
<evidence type="ECO:0000256" key="5">
    <source>
        <dbReference type="ARBA" id="ARBA00022840"/>
    </source>
</evidence>
<evidence type="ECO:0000256" key="2">
    <source>
        <dbReference type="ARBA" id="ARBA00010708"/>
    </source>
</evidence>
<evidence type="ECO:0000259" key="9">
    <source>
        <dbReference type="SMART" id="SM00418"/>
    </source>
</evidence>
<dbReference type="InterPro" id="IPR011991">
    <property type="entry name" value="ArsR-like_HTH"/>
</dbReference>